<name>A0ABT9UB14_PAEHA</name>
<comment type="caution">
    <text evidence="3">The sequence shown here is derived from an EMBL/GenBank/DDBJ whole genome shotgun (WGS) entry which is preliminary data.</text>
</comment>
<evidence type="ECO:0000259" key="2">
    <source>
        <dbReference type="PROSITE" id="PS50937"/>
    </source>
</evidence>
<keyword evidence="1 3" id="KW-0238">DNA-binding</keyword>
<dbReference type="InterPro" id="IPR009061">
    <property type="entry name" value="DNA-bd_dom_put_sf"/>
</dbReference>
<dbReference type="Proteomes" id="UP001229346">
    <property type="component" value="Unassembled WGS sequence"/>
</dbReference>
<dbReference type="Pfam" id="PF13411">
    <property type="entry name" value="MerR_1"/>
    <property type="match status" value="1"/>
</dbReference>
<reference evidence="3 4" key="1">
    <citation type="submission" date="2023-07" db="EMBL/GenBank/DDBJ databases">
        <title>Sorghum-associated microbial communities from plants grown in Nebraska, USA.</title>
        <authorList>
            <person name="Schachtman D."/>
        </authorList>
    </citation>
    <scope>NUCLEOTIDE SEQUENCE [LARGE SCALE GENOMIC DNA]</scope>
    <source>
        <strain evidence="3 4">CC482</strain>
    </source>
</reference>
<dbReference type="EMBL" id="JAUSSU010000029">
    <property type="protein sequence ID" value="MDQ0116821.1"/>
    <property type="molecule type" value="Genomic_DNA"/>
</dbReference>
<dbReference type="InterPro" id="IPR000551">
    <property type="entry name" value="MerR-type_HTH_dom"/>
</dbReference>
<evidence type="ECO:0000313" key="4">
    <source>
        <dbReference type="Proteomes" id="UP001229346"/>
    </source>
</evidence>
<dbReference type="SMART" id="SM00422">
    <property type="entry name" value="HTH_MERR"/>
    <property type="match status" value="1"/>
</dbReference>
<proteinExistence type="predicted"/>
<keyword evidence="4" id="KW-1185">Reference proteome</keyword>
<dbReference type="PANTHER" id="PTHR30204:SF83">
    <property type="entry name" value="TRANSCRIPTIONAL REGULATOR, MERR FAMILY"/>
    <property type="match status" value="1"/>
</dbReference>
<evidence type="ECO:0000313" key="3">
    <source>
        <dbReference type="EMBL" id="MDQ0116821.1"/>
    </source>
</evidence>
<dbReference type="Gene3D" id="1.10.1660.10">
    <property type="match status" value="1"/>
</dbReference>
<accession>A0ABT9UB14</accession>
<dbReference type="PANTHER" id="PTHR30204">
    <property type="entry name" value="REDOX-CYCLING DRUG-SENSING TRANSCRIPTIONAL ACTIVATOR SOXR"/>
    <property type="match status" value="1"/>
</dbReference>
<evidence type="ECO:0000256" key="1">
    <source>
        <dbReference type="ARBA" id="ARBA00023125"/>
    </source>
</evidence>
<dbReference type="InterPro" id="IPR047057">
    <property type="entry name" value="MerR_fam"/>
</dbReference>
<sequence>MSYTIKEASERLGCPAHTIRFYEKEGLLPYIKRDQHGNRLFDQDHLDWIRLMTCFRATGMKISLMKQMVNLALDGDTTIPLRKEILNQYKEELFRRQNELTEALTAVNNKLAINEDIEKGRLPSESKLLNQMEDQHNQPI</sequence>
<gene>
    <name evidence="3" type="ORF">J2T15_006308</name>
</gene>
<organism evidence="3 4">
    <name type="scientific">Paenibacillus harenae</name>
    <dbReference type="NCBI Taxonomy" id="306543"/>
    <lineage>
        <taxon>Bacteria</taxon>
        <taxon>Bacillati</taxon>
        <taxon>Bacillota</taxon>
        <taxon>Bacilli</taxon>
        <taxon>Bacillales</taxon>
        <taxon>Paenibacillaceae</taxon>
        <taxon>Paenibacillus</taxon>
    </lineage>
</organism>
<dbReference type="RefSeq" id="WP_307210717.1">
    <property type="nucleotide sequence ID" value="NZ_JAUSSU010000029.1"/>
</dbReference>
<protein>
    <submittedName>
        <fullName evidence="3">DNA-binding transcriptional MerR regulator</fullName>
    </submittedName>
</protein>
<dbReference type="PROSITE" id="PS50937">
    <property type="entry name" value="HTH_MERR_2"/>
    <property type="match status" value="1"/>
</dbReference>
<feature type="domain" description="HTH merR-type" evidence="2">
    <location>
        <begin position="1"/>
        <end position="71"/>
    </location>
</feature>
<dbReference type="SUPFAM" id="SSF46955">
    <property type="entry name" value="Putative DNA-binding domain"/>
    <property type="match status" value="1"/>
</dbReference>
<dbReference type="CDD" id="cd01109">
    <property type="entry name" value="HTH_YyaN"/>
    <property type="match status" value="1"/>
</dbReference>
<dbReference type="GO" id="GO:0003677">
    <property type="term" value="F:DNA binding"/>
    <property type="evidence" value="ECO:0007669"/>
    <property type="project" value="UniProtKB-KW"/>
</dbReference>